<reference evidence="1 2" key="1">
    <citation type="journal article" date="2014" name="Nature">
        <title>An environmental bacterial taxon with a large and distinct metabolic repertoire.</title>
        <authorList>
            <person name="Wilson M.C."/>
            <person name="Mori T."/>
            <person name="Ruckert C."/>
            <person name="Uria A.R."/>
            <person name="Helf M.J."/>
            <person name="Takada K."/>
            <person name="Gernert C."/>
            <person name="Steffens U.A."/>
            <person name="Heycke N."/>
            <person name="Schmitt S."/>
            <person name="Rinke C."/>
            <person name="Helfrich E.J."/>
            <person name="Brachmann A.O."/>
            <person name="Gurgui C."/>
            <person name="Wakimoto T."/>
            <person name="Kracht M."/>
            <person name="Crusemann M."/>
            <person name="Hentschel U."/>
            <person name="Abe I."/>
            <person name="Matsunaga S."/>
            <person name="Kalinowski J."/>
            <person name="Takeyama H."/>
            <person name="Piel J."/>
        </authorList>
    </citation>
    <scope>NUCLEOTIDE SEQUENCE [LARGE SCALE GENOMIC DNA]</scope>
    <source>
        <strain evidence="2">TSY2</strain>
    </source>
</reference>
<comment type="caution">
    <text evidence="1">The sequence shown here is derived from an EMBL/GenBank/DDBJ whole genome shotgun (WGS) entry which is preliminary data.</text>
</comment>
<gene>
    <name evidence="1" type="ORF">ETSY2_21110</name>
</gene>
<evidence type="ECO:0000313" key="1">
    <source>
        <dbReference type="EMBL" id="ETX05750.1"/>
    </source>
</evidence>
<keyword evidence="2" id="KW-1185">Reference proteome</keyword>
<protein>
    <submittedName>
        <fullName evidence="1">Uncharacterized protein</fullName>
    </submittedName>
</protein>
<dbReference type="AlphaFoldDB" id="W4M6B6"/>
<evidence type="ECO:0000313" key="2">
    <source>
        <dbReference type="Proteomes" id="UP000019140"/>
    </source>
</evidence>
<dbReference type="Proteomes" id="UP000019140">
    <property type="component" value="Unassembled WGS sequence"/>
</dbReference>
<dbReference type="EMBL" id="AZHX01000876">
    <property type="protein sequence ID" value="ETX05750.1"/>
    <property type="molecule type" value="Genomic_DNA"/>
</dbReference>
<name>W4M6B6_9BACT</name>
<proteinExistence type="predicted"/>
<organism evidence="1 2">
    <name type="scientific">Candidatus Entotheonella gemina</name>
    <dbReference type="NCBI Taxonomy" id="1429439"/>
    <lineage>
        <taxon>Bacteria</taxon>
        <taxon>Pseudomonadati</taxon>
        <taxon>Nitrospinota/Tectimicrobiota group</taxon>
        <taxon>Candidatus Tectimicrobiota</taxon>
        <taxon>Candidatus Entotheonellia</taxon>
        <taxon>Candidatus Entotheonellales</taxon>
        <taxon>Candidatus Entotheonellaceae</taxon>
        <taxon>Candidatus Entotheonella</taxon>
    </lineage>
</organism>
<accession>W4M6B6</accession>
<dbReference type="HOGENOM" id="CLU_2192197_0_0_7"/>
<sequence>MVRRETAIAGASPHPYCEEGAMAVQWTRTREALRQFPAGNAATYFAQLVLKGPQIVNHARSLLQAYPIQDDRFKIQMIHYLRQTLPGNDLEPLYEAMLQDIMADKPQLQ</sequence>